<dbReference type="InterPro" id="IPR036641">
    <property type="entry name" value="HPT_dom_sf"/>
</dbReference>
<dbReference type="SUPFAM" id="SSF47226">
    <property type="entry name" value="Histidine-containing phosphotransfer domain, HPT domain"/>
    <property type="match status" value="1"/>
</dbReference>
<dbReference type="EMBL" id="PIPV01000004">
    <property type="protein sequence ID" value="RUO55063.1"/>
    <property type="molecule type" value="Genomic_DNA"/>
</dbReference>
<evidence type="ECO:0000313" key="3">
    <source>
        <dbReference type="EMBL" id="RUO55063.1"/>
    </source>
</evidence>
<sequence length="115" mass="12917">MNDSNPALIDFEQGLRHCDQQMHTYHAVLQAFCEQYADSVLFDHSAPDQAIIHELHSLKGLSATIGAQPLSTAAATLFHNWTTLDKSKRTNHLVDLQVHINAVIKQVNHYLTQNC</sequence>
<gene>
    <name evidence="3" type="ORF">CWE25_06690</name>
</gene>
<dbReference type="Pfam" id="PF01627">
    <property type="entry name" value="Hpt"/>
    <property type="match status" value="1"/>
</dbReference>
<proteinExistence type="predicted"/>
<keyword evidence="4" id="KW-1185">Reference proteome</keyword>
<dbReference type="AlphaFoldDB" id="A0A432Y281"/>
<dbReference type="GO" id="GO:0004672">
    <property type="term" value="F:protein kinase activity"/>
    <property type="evidence" value="ECO:0007669"/>
    <property type="project" value="UniProtKB-ARBA"/>
</dbReference>
<dbReference type="OrthoDB" id="6240269at2"/>
<dbReference type="Proteomes" id="UP000287330">
    <property type="component" value="Unassembled WGS sequence"/>
</dbReference>
<organism evidence="3 4">
    <name type="scientific">Idiomarina fontislapidosi</name>
    <dbReference type="NCBI Taxonomy" id="263723"/>
    <lineage>
        <taxon>Bacteria</taxon>
        <taxon>Pseudomonadati</taxon>
        <taxon>Pseudomonadota</taxon>
        <taxon>Gammaproteobacteria</taxon>
        <taxon>Alteromonadales</taxon>
        <taxon>Idiomarinaceae</taxon>
        <taxon>Idiomarina</taxon>
    </lineage>
</organism>
<dbReference type="GO" id="GO:0000160">
    <property type="term" value="P:phosphorelay signal transduction system"/>
    <property type="evidence" value="ECO:0007669"/>
    <property type="project" value="UniProtKB-KW"/>
</dbReference>
<evidence type="ECO:0000313" key="4">
    <source>
        <dbReference type="Proteomes" id="UP000287330"/>
    </source>
</evidence>
<dbReference type="RefSeq" id="WP_110574106.1">
    <property type="nucleotide sequence ID" value="NZ_PIPV01000004.1"/>
</dbReference>
<dbReference type="Gene3D" id="1.20.120.160">
    <property type="entry name" value="HPT domain"/>
    <property type="match status" value="1"/>
</dbReference>
<comment type="caution">
    <text evidence="3">The sequence shown here is derived from an EMBL/GenBank/DDBJ whole genome shotgun (WGS) entry which is preliminary data.</text>
</comment>
<protein>
    <recommendedName>
        <fullName evidence="2">HPt domain-containing protein</fullName>
    </recommendedName>
</protein>
<evidence type="ECO:0000259" key="2">
    <source>
        <dbReference type="Pfam" id="PF01627"/>
    </source>
</evidence>
<keyword evidence="1" id="KW-0902">Two-component regulatory system</keyword>
<accession>A0A432Y281</accession>
<dbReference type="InterPro" id="IPR008207">
    <property type="entry name" value="Sig_transdc_His_kin_Hpt_dom"/>
</dbReference>
<reference evidence="4" key="1">
    <citation type="journal article" date="2018" name="Front. Microbiol.">
        <title>Genome-Based Analysis Reveals the Taxonomy and Diversity of the Family Idiomarinaceae.</title>
        <authorList>
            <person name="Liu Y."/>
            <person name="Lai Q."/>
            <person name="Shao Z."/>
        </authorList>
    </citation>
    <scope>NUCLEOTIDE SEQUENCE [LARGE SCALE GENOMIC DNA]</scope>
    <source>
        <strain evidence="4">F23</strain>
    </source>
</reference>
<feature type="domain" description="HPt" evidence="2">
    <location>
        <begin position="36"/>
        <end position="79"/>
    </location>
</feature>
<name>A0A432Y281_9GAMM</name>
<evidence type="ECO:0000256" key="1">
    <source>
        <dbReference type="ARBA" id="ARBA00023012"/>
    </source>
</evidence>